<dbReference type="GO" id="GO:0005783">
    <property type="term" value="C:endoplasmic reticulum"/>
    <property type="evidence" value="ECO:0007669"/>
    <property type="project" value="UniProtKB-SubCell"/>
</dbReference>
<accession>A0A875RP74</accession>
<evidence type="ECO:0000256" key="9">
    <source>
        <dbReference type="PIRNR" id="PIRNR038922"/>
    </source>
</evidence>
<proteinExistence type="inferred from homology"/>
<comment type="similarity">
    <text evidence="3 9">Belongs to the SRP72 family.</text>
</comment>
<evidence type="ECO:0000313" key="14">
    <source>
        <dbReference type="Proteomes" id="UP000662931"/>
    </source>
</evidence>
<evidence type="ECO:0000259" key="12">
    <source>
        <dbReference type="Pfam" id="PF08492"/>
    </source>
</evidence>
<dbReference type="InterPro" id="IPR013699">
    <property type="entry name" value="Signal_recog_part_SRP72_RNA-bd"/>
</dbReference>
<dbReference type="Pfam" id="PF17004">
    <property type="entry name" value="SRP_TPR_like"/>
    <property type="match status" value="1"/>
</dbReference>
<dbReference type="InterPro" id="IPR031545">
    <property type="entry name" value="SRP72_TPR-like"/>
</dbReference>
<dbReference type="PIRSF" id="PIRSF038922">
    <property type="entry name" value="SRP72"/>
    <property type="match status" value="1"/>
</dbReference>
<keyword evidence="6" id="KW-0256">Endoplasmic reticulum</keyword>
<feature type="compositionally biased region" description="Basic residues" evidence="11">
    <location>
        <begin position="538"/>
        <end position="563"/>
    </location>
</feature>
<dbReference type="Pfam" id="PF08492">
    <property type="entry name" value="SRP72"/>
    <property type="match status" value="1"/>
</dbReference>
<dbReference type="SUPFAM" id="SSF48452">
    <property type="entry name" value="TPR-like"/>
    <property type="match status" value="2"/>
</dbReference>
<keyword evidence="5 9" id="KW-0963">Cytoplasm</keyword>
<sequence length="624" mass="70685">MSSLTDLISQMQIFSASDSHSQVLQAGRKVLIQDAHNLGALKQCLVALINMDKYEAALKMMDEYKELLKTDDSSDKLLLLEKAYIYYKTNNGAKLESLIPLAKGIRGFQHILAQYYYRIGRNEDALKLYQILLQHPGAEESDLSVNETAILSQIKHEDSSVSIPLMSRNAFGSYDLISNKALIKLFEHNYSESLQLLEKALKMAEETLKNYDSDSRAAELIPIHVQIAYVNQLLGNADKAEQILAQFDVTTVKDQVLKLIITNNLISLKDSDRCNNNPALLYREMDLPSSLHNSLDRLTLPQTKILQRNELLLAQRAGKNLTDVAKRNAEKFPGSDMGLALSTMEKTGIEFEDLDFENNVKKLFRYSIKHPEDLPFALLVCQISIAYGNLQNAAILLENIVQHDEQVLFNKPAVASLLYYIYEKSDKKKSIIQLLNRLYDGLSMKKISNSEEYKLLKFSAFQLLSIDAEKSKQLFAKIEGIEKEQVQKSALVEAILGGSAEHLPSVESLVAEINTDSLIEQGMEPLMTKNVKGENTKPHSKVIKLKKTKRERNKPKKLPKNLSKKIDEERWLPMKDRSYYKSKKSKHNKTQGGIADESLDINEKVIEKPQNGKKRKIKKKKGGK</sequence>
<dbReference type="EMBL" id="CP064813">
    <property type="protein sequence ID" value="QPG74680.1"/>
    <property type="molecule type" value="Genomic_DNA"/>
</dbReference>
<reference evidence="13" key="1">
    <citation type="submission" date="2020-10" db="EMBL/GenBank/DDBJ databases">
        <authorList>
            <person name="Roach M.J.R."/>
        </authorList>
    </citation>
    <scope>NUCLEOTIDE SEQUENCE</scope>
    <source>
        <strain evidence="13">CBS 1945</strain>
    </source>
</reference>
<feature type="compositionally biased region" description="Basic residues" evidence="11">
    <location>
        <begin position="580"/>
        <end position="589"/>
    </location>
</feature>
<dbReference type="InterPro" id="IPR011990">
    <property type="entry name" value="TPR-like_helical_dom_sf"/>
</dbReference>
<feature type="domain" description="Signal recognition particle SRP72 subunit RNA-binding" evidence="12">
    <location>
        <begin position="530"/>
        <end position="581"/>
    </location>
</feature>
<keyword evidence="10" id="KW-0175">Coiled coil</keyword>
<dbReference type="GeneID" id="62195414"/>
<dbReference type="GO" id="GO:0008312">
    <property type="term" value="F:7S RNA binding"/>
    <property type="evidence" value="ECO:0007669"/>
    <property type="project" value="InterPro"/>
</dbReference>
<dbReference type="PANTHER" id="PTHR14094">
    <property type="entry name" value="SIGNAL RECOGNITION PARTICLE 72"/>
    <property type="match status" value="1"/>
</dbReference>
<name>A0A875RP74_EENNA</name>
<gene>
    <name evidence="13" type="ORF">FOA43_002013</name>
</gene>
<dbReference type="GO" id="GO:0005786">
    <property type="term" value="C:signal recognition particle, endoplasmic reticulum targeting"/>
    <property type="evidence" value="ECO:0007669"/>
    <property type="project" value="UniProtKB-UniRule"/>
</dbReference>
<dbReference type="GO" id="GO:0043022">
    <property type="term" value="F:ribosome binding"/>
    <property type="evidence" value="ECO:0007669"/>
    <property type="project" value="TreeGrafter"/>
</dbReference>
<feature type="region of interest" description="Disordered" evidence="11">
    <location>
        <begin position="528"/>
        <end position="624"/>
    </location>
</feature>
<feature type="coiled-coil region" evidence="10">
    <location>
        <begin position="187"/>
        <end position="214"/>
    </location>
</feature>
<evidence type="ECO:0000256" key="5">
    <source>
        <dbReference type="ARBA" id="ARBA00022490"/>
    </source>
</evidence>
<comment type="subcellular location">
    <subcellularLocation>
        <location evidence="2 9">Cytoplasm</location>
    </subcellularLocation>
    <subcellularLocation>
        <location evidence="1">Endoplasmic reticulum</location>
    </subcellularLocation>
</comment>
<keyword evidence="14" id="KW-1185">Reference proteome</keyword>
<dbReference type="KEGG" id="bnn:FOA43_002013"/>
<evidence type="ECO:0000256" key="10">
    <source>
        <dbReference type="SAM" id="Coils"/>
    </source>
</evidence>
<evidence type="ECO:0000256" key="8">
    <source>
        <dbReference type="ARBA" id="ARBA00023274"/>
    </source>
</evidence>
<dbReference type="Proteomes" id="UP000662931">
    <property type="component" value="Chromosome 2"/>
</dbReference>
<evidence type="ECO:0000313" key="13">
    <source>
        <dbReference type="EMBL" id="QPG74680.1"/>
    </source>
</evidence>
<protein>
    <recommendedName>
        <fullName evidence="4 9">Signal recognition particle subunit SRP72</fullName>
    </recommendedName>
</protein>
<dbReference type="OrthoDB" id="5421607at2759"/>
<evidence type="ECO:0000256" key="2">
    <source>
        <dbReference type="ARBA" id="ARBA00004496"/>
    </source>
</evidence>
<dbReference type="AlphaFoldDB" id="A0A875RP74"/>
<feature type="compositionally biased region" description="Basic residues" evidence="11">
    <location>
        <begin position="611"/>
        <end position="624"/>
    </location>
</feature>
<comment type="function">
    <text evidence="9">Component of the signal recognition particle (SRP) complex, a ribonucleoprotein complex that mediates the cotranslational targeting of secretory and membrane proteins to the endoplasmic reticulum (ER).</text>
</comment>
<evidence type="ECO:0000256" key="7">
    <source>
        <dbReference type="ARBA" id="ARBA00023135"/>
    </source>
</evidence>
<evidence type="ECO:0000256" key="3">
    <source>
        <dbReference type="ARBA" id="ARBA00007676"/>
    </source>
</evidence>
<evidence type="ECO:0000256" key="4">
    <source>
        <dbReference type="ARBA" id="ARBA00018350"/>
    </source>
</evidence>
<organism evidence="13 14">
    <name type="scientific">Eeniella nana</name>
    <name type="common">Yeast</name>
    <name type="synonym">Brettanomyces nanus</name>
    <dbReference type="NCBI Taxonomy" id="13502"/>
    <lineage>
        <taxon>Eukaryota</taxon>
        <taxon>Fungi</taxon>
        <taxon>Dikarya</taxon>
        <taxon>Ascomycota</taxon>
        <taxon>Saccharomycotina</taxon>
        <taxon>Pichiomycetes</taxon>
        <taxon>Pichiales</taxon>
        <taxon>Pichiaceae</taxon>
        <taxon>Brettanomyces</taxon>
    </lineage>
</organism>
<evidence type="ECO:0000256" key="11">
    <source>
        <dbReference type="SAM" id="MobiDB-lite"/>
    </source>
</evidence>
<dbReference type="RefSeq" id="XP_038778245.1">
    <property type="nucleotide sequence ID" value="XM_038922317.1"/>
</dbReference>
<dbReference type="InterPro" id="IPR026270">
    <property type="entry name" value="SRP72"/>
</dbReference>
<evidence type="ECO:0000256" key="6">
    <source>
        <dbReference type="ARBA" id="ARBA00022824"/>
    </source>
</evidence>
<evidence type="ECO:0000256" key="1">
    <source>
        <dbReference type="ARBA" id="ARBA00004240"/>
    </source>
</evidence>
<dbReference type="GO" id="GO:0006614">
    <property type="term" value="P:SRP-dependent cotranslational protein targeting to membrane"/>
    <property type="evidence" value="ECO:0007669"/>
    <property type="project" value="UniProtKB-UniRule"/>
</dbReference>
<dbReference type="Gene3D" id="1.25.40.10">
    <property type="entry name" value="Tetratricopeptide repeat domain"/>
    <property type="match status" value="1"/>
</dbReference>
<dbReference type="PANTHER" id="PTHR14094:SF9">
    <property type="entry name" value="SIGNAL RECOGNITION PARTICLE SUBUNIT SRP72"/>
    <property type="match status" value="1"/>
</dbReference>
<feature type="compositionally biased region" description="Basic and acidic residues" evidence="11">
    <location>
        <begin position="564"/>
        <end position="579"/>
    </location>
</feature>
<keyword evidence="7 9" id="KW-0733">Signal recognition particle</keyword>
<keyword evidence="8 9" id="KW-0687">Ribonucleoprotein</keyword>